<feature type="signal peptide" evidence="1">
    <location>
        <begin position="1"/>
        <end position="18"/>
    </location>
</feature>
<protein>
    <submittedName>
        <fullName evidence="2">Uncharacterized protein</fullName>
    </submittedName>
</protein>
<keyword evidence="1" id="KW-0732">Signal</keyword>
<proteinExistence type="predicted"/>
<gene>
    <name evidence="2" type="ORF">RGQ29_006812</name>
</gene>
<reference evidence="2 3" key="1">
    <citation type="journal article" date="2023" name="G3 (Bethesda)">
        <title>A haplotype-resolved chromosome-scale genome for Quercus rubra L. provides insights into the genetics of adaptive traits for red oak species.</title>
        <authorList>
            <person name="Kapoor B."/>
            <person name="Jenkins J."/>
            <person name="Schmutz J."/>
            <person name="Zhebentyayeva T."/>
            <person name="Kuelheim C."/>
            <person name="Coggeshall M."/>
            <person name="Heim C."/>
            <person name="Lasky J.R."/>
            <person name="Leites L."/>
            <person name="Islam-Faridi N."/>
            <person name="Romero-Severson J."/>
            <person name="DeLeo V.L."/>
            <person name="Lucas S.M."/>
            <person name="Lazic D."/>
            <person name="Gailing O."/>
            <person name="Carlson J."/>
            <person name="Staton M."/>
        </authorList>
    </citation>
    <scope>NUCLEOTIDE SEQUENCE [LARGE SCALE GENOMIC DNA]</scope>
    <source>
        <strain evidence="2">Pseudo-F2</strain>
    </source>
</reference>
<keyword evidence="3" id="KW-1185">Reference proteome</keyword>
<evidence type="ECO:0000256" key="1">
    <source>
        <dbReference type="SAM" id="SignalP"/>
    </source>
</evidence>
<dbReference type="AlphaFoldDB" id="A0AAN7E891"/>
<sequence length="68" mass="7190">MANKFVAVFLMCIVVVAAFSIPAAADCYQECYDGCIAKPDHSALYCDSSCGADCAEYPGAATSKINQR</sequence>
<evidence type="ECO:0000313" key="2">
    <source>
        <dbReference type="EMBL" id="KAK4564911.1"/>
    </source>
</evidence>
<accession>A0AAN7E891</accession>
<name>A0AAN7E891_QUERU</name>
<organism evidence="2 3">
    <name type="scientific">Quercus rubra</name>
    <name type="common">Northern red oak</name>
    <name type="synonym">Quercus borealis</name>
    <dbReference type="NCBI Taxonomy" id="3512"/>
    <lineage>
        <taxon>Eukaryota</taxon>
        <taxon>Viridiplantae</taxon>
        <taxon>Streptophyta</taxon>
        <taxon>Embryophyta</taxon>
        <taxon>Tracheophyta</taxon>
        <taxon>Spermatophyta</taxon>
        <taxon>Magnoliopsida</taxon>
        <taxon>eudicotyledons</taxon>
        <taxon>Gunneridae</taxon>
        <taxon>Pentapetalae</taxon>
        <taxon>rosids</taxon>
        <taxon>fabids</taxon>
        <taxon>Fagales</taxon>
        <taxon>Fagaceae</taxon>
        <taxon>Quercus</taxon>
    </lineage>
</organism>
<evidence type="ECO:0000313" key="3">
    <source>
        <dbReference type="Proteomes" id="UP001324115"/>
    </source>
</evidence>
<dbReference type="Proteomes" id="UP001324115">
    <property type="component" value="Unassembled WGS sequence"/>
</dbReference>
<dbReference type="EMBL" id="JAXUIC010000011">
    <property type="protein sequence ID" value="KAK4564911.1"/>
    <property type="molecule type" value="Genomic_DNA"/>
</dbReference>
<feature type="chain" id="PRO_5042852164" evidence="1">
    <location>
        <begin position="19"/>
        <end position="68"/>
    </location>
</feature>
<comment type="caution">
    <text evidence="2">The sequence shown here is derived from an EMBL/GenBank/DDBJ whole genome shotgun (WGS) entry which is preliminary data.</text>
</comment>